<accession>A0A8F9TT23</accession>
<dbReference type="Pfam" id="PF00295">
    <property type="entry name" value="Glyco_hydro_28"/>
    <property type="match status" value="1"/>
</dbReference>
<proteinExistence type="inferred from homology"/>
<evidence type="ECO:0000256" key="5">
    <source>
        <dbReference type="SAM" id="SignalP"/>
    </source>
</evidence>
<dbReference type="InterPro" id="IPR006626">
    <property type="entry name" value="PbH1"/>
</dbReference>
<evidence type="ECO:0000256" key="4">
    <source>
        <dbReference type="RuleBase" id="RU361169"/>
    </source>
</evidence>
<evidence type="ECO:0000313" key="7">
    <source>
        <dbReference type="Proteomes" id="UP000825051"/>
    </source>
</evidence>
<evidence type="ECO:0000256" key="2">
    <source>
        <dbReference type="ARBA" id="ARBA00022801"/>
    </source>
</evidence>
<reference evidence="6" key="1">
    <citation type="submission" date="2021-08" db="EMBL/GenBank/DDBJ databases">
        <title>Genome of a novel bacterium of the phylum Verrucomicrobia, Oleiharenicola sp. KSB-15.</title>
        <authorList>
            <person name="Chung J.-H."/>
            <person name="Ahn J.-H."/>
            <person name="Yoon Y."/>
            <person name="Kim D.-Y."/>
            <person name="An S.-H."/>
            <person name="Park I."/>
            <person name="Yeon J."/>
        </authorList>
    </citation>
    <scope>NUCLEOTIDE SEQUENCE</scope>
    <source>
        <strain evidence="6">KSB-15</strain>
    </source>
</reference>
<dbReference type="InterPro" id="IPR011050">
    <property type="entry name" value="Pectin_lyase_fold/virulence"/>
</dbReference>
<evidence type="ECO:0000313" key="6">
    <source>
        <dbReference type="EMBL" id="QYM78540.1"/>
    </source>
</evidence>
<dbReference type="SUPFAM" id="SSF51126">
    <property type="entry name" value="Pectin lyase-like"/>
    <property type="match status" value="1"/>
</dbReference>
<dbReference type="InterPro" id="IPR012334">
    <property type="entry name" value="Pectin_lyas_fold"/>
</dbReference>
<feature type="signal peptide" evidence="5">
    <location>
        <begin position="1"/>
        <end position="26"/>
    </location>
</feature>
<dbReference type="PANTHER" id="PTHR31339">
    <property type="entry name" value="PECTIN LYASE-RELATED"/>
    <property type="match status" value="1"/>
</dbReference>
<dbReference type="RefSeq" id="WP_220161644.1">
    <property type="nucleotide sequence ID" value="NZ_CP080507.1"/>
</dbReference>
<evidence type="ECO:0000256" key="3">
    <source>
        <dbReference type="ARBA" id="ARBA00023295"/>
    </source>
</evidence>
<keyword evidence="2 4" id="KW-0378">Hydrolase</keyword>
<organism evidence="6 7">
    <name type="scientific">Horticoccus luteus</name>
    <dbReference type="NCBI Taxonomy" id="2862869"/>
    <lineage>
        <taxon>Bacteria</taxon>
        <taxon>Pseudomonadati</taxon>
        <taxon>Verrucomicrobiota</taxon>
        <taxon>Opitutia</taxon>
        <taxon>Opitutales</taxon>
        <taxon>Opitutaceae</taxon>
        <taxon>Horticoccus</taxon>
    </lineage>
</organism>
<sequence length="458" mass="49322">MIALRRLLLAALTLAGVNLAAPSLLAAGWDDLPAVLARISAPQFPARDFPITEFGARPGLDATAALRAAIAACSAAGGGRVVVPAGLWLTGAIHLRSGVNLHVSAGATLRFSTDPTAYPLVFTRWEGIECLNHSPLIYAFEQENIAVTGTGTLDGQASDDTWWRWVNRSAEGLRPQQAARDALVALGEQGVPVTQRIFGDGHFLRPNFIQTYRCRNVLIEGVTIIRSPMWEIHPVLSTNVTVRGVKIDSHGPNNDGCNPESSRDVLIEDCVFDTGDDCIAIKSGRNADGRRVGLPSENIVVRRCTMKDGHGGVVIGSEVSGGCRNVFVEDCVMDSPSLDRALRLKSNAQRGGVIENVFMRRVTVGQVAEAILTVDLLYGEGAAGEHPPTVRNIHLDRITSTSSPRVLWIAGFAGATIEDIFIRDCTFRGVTAAEYVVHAGHIDWRHVTIEPAAIPIRR</sequence>
<evidence type="ECO:0000256" key="1">
    <source>
        <dbReference type="ARBA" id="ARBA00008834"/>
    </source>
</evidence>
<dbReference type="SMART" id="SM00710">
    <property type="entry name" value="PbH1"/>
    <property type="match status" value="5"/>
</dbReference>
<dbReference type="EMBL" id="CP080507">
    <property type="protein sequence ID" value="QYM78540.1"/>
    <property type="molecule type" value="Genomic_DNA"/>
</dbReference>
<dbReference type="Gene3D" id="2.160.20.10">
    <property type="entry name" value="Single-stranded right-handed beta-helix, Pectin lyase-like"/>
    <property type="match status" value="1"/>
</dbReference>
<name>A0A8F9TT23_9BACT</name>
<keyword evidence="5" id="KW-0732">Signal</keyword>
<dbReference type="InterPro" id="IPR051801">
    <property type="entry name" value="GH28_Enzymes"/>
</dbReference>
<gene>
    <name evidence="6" type="ORF">K0B96_14740</name>
</gene>
<dbReference type="PANTHER" id="PTHR31339:SF9">
    <property type="entry name" value="PLASMIN AND FIBRONECTIN-BINDING PROTEIN A"/>
    <property type="match status" value="1"/>
</dbReference>
<dbReference type="AlphaFoldDB" id="A0A8F9TT23"/>
<dbReference type="InterPro" id="IPR000743">
    <property type="entry name" value="Glyco_hydro_28"/>
</dbReference>
<dbReference type="Proteomes" id="UP000825051">
    <property type="component" value="Chromosome"/>
</dbReference>
<protein>
    <submittedName>
        <fullName evidence="6">Glycoside hydrolase family 28 protein</fullName>
    </submittedName>
</protein>
<feature type="chain" id="PRO_5034932133" evidence="5">
    <location>
        <begin position="27"/>
        <end position="458"/>
    </location>
</feature>
<dbReference type="GO" id="GO:0005975">
    <property type="term" value="P:carbohydrate metabolic process"/>
    <property type="evidence" value="ECO:0007669"/>
    <property type="project" value="InterPro"/>
</dbReference>
<dbReference type="PROSITE" id="PS00502">
    <property type="entry name" value="POLYGALACTURONASE"/>
    <property type="match status" value="1"/>
</dbReference>
<keyword evidence="3 4" id="KW-0326">Glycosidase</keyword>
<comment type="similarity">
    <text evidence="1 4">Belongs to the glycosyl hydrolase 28 family.</text>
</comment>
<dbReference type="KEGG" id="ole:K0B96_14740"/>
<keyword evidence="7" id="KW-1185">Reference proteome</keyword>
<dbReference type="GO" id="GO:0004650">
    <property type="term" value="F:polygalacturonase activity"/>
    <property type="evidence" value="ECO:0007669"/>
    <property type="project" value="InterPro"/>
</dbReference>